<dbReference type="InterPro" id="IPR005706">
    <property type="entry name" value="Ribosomal_uS2_bac/mit/plastid"/>
</dbReference>
<gene>
    <name evidence="9" type="ORF">KUF71_014025</name>
</gene>
<evidence type="ECO:0000256" key="4">
    <source>
        <dbReference type="ARBA" id="ARBA00023128"/>
    </source>
</evidence>
<dbReference type="PANTHER" id="PTHR12534">
    <property type="entry name" value="30S RIBOSOMAL PROTEIN S2 PROKARYOTIC AND ORGANELLAR"/>
    <property type="match status" value="1"/>
</dbReference>
<dbReference type="FunFam" id="3.40.50.10490:FF:000026">
    <property type="entry name" value="28S ribosomal protein S2, mitochondrial"/>
    <property type="match status" value="1"/>
</dbReference>
<comment type="subcellular location">
    <subcellularLocation>
        <location evidence="1">Mitochondrion</location>
    </subcellularLocation>
</comment>
<dbReference type="Pfam" id="PF00318">
    <property type="entry name" value="Ribosomal_S2"/>
    <property type="match status" value="2"/>
</dbReference>
<dbReference type="GO" id="GO:0006412">
    <property type="term" value="P:translation"/>
    <property type="evidence" value="ECO:0007669"/>
    <property type="project" value="InterPro"/>
</dbReference>
<protein>
    <recommendedName>
        <fullName evidence="7">Small ribosomal subunit protein uS2m</fullName>
    </recommendedName>
    <alternativeName>
        <fullName evidence="8">28S ribosomal protein S2, mitochondrial</fullName>
    </alternativeName>
</protein>
<dbReference type="GO" id="GO:0005763">
    <property type="term" value="C:mitochondrial small ribosomal subunit"/>
    <property type="evidence" value="ECO:0007669"/>
    <property type="project" value="UniProtKB-ARBA"/>
</dbReference>
<evidence type="ECO:0000256" key="8">
    <source>
        <dbReference type="ARBA" id="ARBA00083109"/>
    </source>
</evidence>
<dbReference type="EMBL" id="JAHWGI010001240">
    <property type="protein sequence ID" value="KAK3925776.1"/>
    <property type="molecule type" value="Genomic_DNA"/>
</dbReference>
<dbReference type="CDD" id="cd01425">
    <property type="entry name" value="RPS2"/>
    <property type="match status" value="1"/>
</dbReference>
<dbReference type="PRINTS" id="PR00395">
    <property type="entry name" value="RIBOSOMALS2"/>
</dbReference>
<dbReference type="SUPFAM" id="SSF52313">
    <property type="entry name" value="Ribosomal protein S2"/>
    <property type="match status" value="1"/>
</dbReference>
<keyword evidence="4" id="KW-0496">Mitochondrion</keyword>
<dbReference type="AlphaFoldDB" id="A0AAE1LMJ3"/>
<keyword evidence="3 9" id="KW-0689">Ribosomal protein</keyword>
<organism evidence="9 10">
    <name type="scientific">Frankliniella fusca</name>
    <dbReference type="NCBI Taxonomy" id="407009"/>
    <lineage>
        <taxon>Eukaryota</taxon>
        <taxon>Metazoa</taxon>
        <taxon>Ecdysozoa</taxon>
        <taxon>Arthropoda</taxon>
        <taxon>Hexapoda</taxon>
        <taxon>Insecta</taxon>
        <taxon>Pterygota</taxon>
        <taxon>Neoptera</taxon>
        <taxon>Paraneoptera</taxon>
        <taxon>Thysanoptera</taxon>
        <taxon>Terebrantia</taxon>
        <taxon>Thripoidea</taxon>
        <taxon>Thripidae</taxon>
        <taxon>Frankliniella</taxon>
    </lineage>
</organism>
<reference evidence="9" key="2">
    <citation type="journal article" date="2023" name="BMC Genomics">
        <title>Pest status, molecular evolution, and epigenetic factors derived from the genome assembly of Frankliniella fusca, a thysanopteran phytovirus vector.</title>
        <authorList>
            <person name="Catto M.A."/>
            <person name="Labadie P.E."/>
            <person name="Jacobson A.L."/>
            <person name="Kennedy G.G."/>
            <person name="Srinivasan R."/>
            <person name="Hunt B.G."/>
        </authorList>
    </citation>
    <scope>NUCLEOTIDE SEQUENCE</scope>
    <source>
        <strain evidence="9">PL_HMW_Pooled</strain>
    </source>
</reference>
<evidence type="ECO:0000313" key="9">
    <source>
        <dbReference type="EMBL" id="KAK3925776.1"/>
    </source>
</evidence>
<evidence type="ECO:0000256" key="2">
    <source>
        <dbReference type="ARBA" id="ARBA00006242"/>
    </source>
</evidence>
<evidence type="ECO:0000256" key="5">
    <source>
        <dbReference type="ARBA" id="ARBA00023274"/>
    </source>
</evidence>
<evidence type="ECO:0000313" key="10">
    <source>
        <dbReference type="Proteomes" id="UP001219518"/>
    </source>
</evidence>
<dbReference type="Gene3D" id="3.40.50.10490">
    <property type="entry name" value="Glucose-6-phosphate isomerase like protein, domain 1"/>
    <property type="match status" value="1"/>
</dbReference>
<dbReference type="InterPro" id="IPR023591">
    <property type="entry name" value="Ribosomal_uS2_flav_dom_sf"/>
</dbReference>
<dbReference type="HAMAP" id="MF_00291_B">
    <property type="entry name" value="Ribosomal_uS2_B"/>
    <property type="match status" value="1"/>
</dbReference>
<dbReference type="GO" id="GO:0003735">
    <property type="term" value="F:structural constituent of ribosome"/>
    <property type="evidence" value="ECO:0007669"/>
    <property type="project" value="InterPro"/>
</dbReference>
<name>A0AAE1LMJ3_9NEOP</name>
<comment type="similarity">
    <text evidence="2">Belongs to the universal ribosomal protein uS2 family.</text>
</comment>
<evidence type="ECO:0000256" key="3">
    <source>
        <dbReference type="ARBA" id="ARBA00022980"/>
    </source>
</evidence>
<evidence type="ECO:0000256" key="7">
    <source>
        <dbReference type="ARBA" id="ARBA00071390"/>
    </source>
</evidence>
<comment type="caution">
    <text evidence="9">The sequence shown here is derived from an EMBL/GenBank/DDBJ whole genome shotgun (WGS) entry which is preliminary data.</text>
</comment>
<proteinExistence type="inferred from homology"/>
<keyword evidence="5" id="KW-0687">Ribonucleoprotein</keyword>
<keyword evidence="10" id="KW-1185">Reference proteome</keyword>
<dbReference type="Proteomes" id="UP001219518">
    <property type="component" value="Unassembled WGS sequence"/>
</dbReference>
<evidence type="ECO:0000256" key="1">
    <source>
        <dbReference type="ARBA" id="ARBA00004173"/>
    </source>
</evidence>
<comment type="function">
    <text evidence="6">Required for mitoribosome formation and stability, and mitochondrial translation.</text>
</comment>
<dbReference type="PANTHER" id="PTHR12534:SF0">
    <property type="entry name" value="SMALL RIBOSOMAL SUBUNIT PROTEIN US2M"/>
    <property type="match status" value="1"/>
</dbReference>
<accession>A0AAE1LMJ3</accession>
<evidence type="ECO:0000256" key="6">
    <source>
        <dbReference type="ARBA" id="ARBA00059792"/>
    </source>
</evidence>
<dbReference type="GO" id="GO:0005743">
    <property type="term" value="C:mitochondrial inner membrane"/>
    <property type="evidence" value="ECO:0007669"/>
    <property type="project" value="UniProtKB-ARBA"/>
</dbReference>
<dbReference type="InterPro" id="IPR001865">
    <property type="entry name" value="Ribosomal_uS2"/>
</dbReference>
<sequence>MSLNMSLFSFAGRLIGTRPVNGTRWFHQTKGTLASVRSSEETAVESNQNLASFEEEDLSTPDIEVDDTLEHKDFFGVGKLCSPSLLFQHKVHYGHKVTSLDPRMKQFVYGIRSSHVIFDLDIANYHLREALNIAAHIALRDGIILFVSRLPHCANLIEQTAKDCGEYAHVRQWRAGTLTDIKRLQRMECRPPDLVILPSAMSEFGSQHEAVREAAKLNIPTIGVVDSNCNPNLITYPIPGNDDSFSSIQLYCSLFKEAILRGKGERAKRLKLLEEELAKEQNIRLNKLKSLTSTLSN</sequence>
<reference evidence="9" key="1">
    <citation type="submission" date="2021-07" db="EMBL/GenBank/DDBJ databases">
        <authorList>
            <person name="Catto M.A."/>
            <person name="Jacobson A."/>
            <person name="Kennedy G."/>
            <person name="Labadie P."/>
            <person name="Hunt B.G."/>
            <person name="Srinivasan R."/>
        </authorList>
    </citation>
    <scope>NUCLEOTIDE SEQUENCE</scope>
    <source>
        <strain evidence="9">PL_HMW_Pooled</strain>
        <tissue evidence="9">Head</tissue>
    </source>
</reference>